<dbReference type="RefSeq" id="WP_084089321.1">
    <property type="nucleotide sequence ID" value="NZ_FWXD01000004.1"/>
</dbReference>
<sequence length="341" mass="38235">MESWIFKKIRNTSRTRLVACCGIIIVALLACVANRVYLVNFFAGPHLQKPEELAAISDVTAYDKRFARIVGTDVINTGMREVVTSRSKSGVETTEAEYSIYAVKVGDRYLPIISDSGSHLQYNGELVTMPRELSVELPTTAAEGKPAFYPFVLDSSKNYRTPGYWGLGALALALAAAAYGISKARGYLRDPSSHPLIQRMNAWGKLTDISHQIERELRNPRIKLSGAKLTENYVIKQSLFHFDVARHEDLVWAYKSVTRHSYNFIPTGKTYAAIFHWNDTHFTLSGKEKHVDAALDLCAQQAPWAMFGYDADLEKEFGKRKHEFTSMVSQRRQDTLASAAA</sequence>
<dbReference type="Pfam" id="PF20456">
    <property type="entry name" value="DUF6709"/>
    <property type="match status" value="1"/>
</dbReference>
<dbReference type="STRING" id="1121001.SAMN02745857_00868"/>
<name>A0A1W1X8S4_9NEIS</name>
<evidence type="ECO:0000313" key="1">
    <source>
        <dbReference type="EMBL" id="SMC20217.1"/>
    </source>
</evidence>
<dbReference type="EMBL" id="FWXD01000004">
    <property type="protein sequence ID" value="SMC20217.1"/>
    <property type="molecule type" value="Genomic_DNA"/>
</dbReference>
<evidence type="ECO:0000313" key="2">
    <source>
        <dbReference type="Proteomes" id="UP000192761"/>
    </source>
</evidence>
<gene>
    <name evidence="1" type="ORF">SAMN02745857_00868</name>
</gene>
<organism evidence="1 2">
    <name type="scientific">Andreprevotia lacus DSM 23236</name>
    <dbReference type="NCBI Taxonomy" id="1121001"/>
    <lineage>
        <taxon>Bacteria</taxon>
        <taxon>Pseudomonadati</taxon>
        <taxon>Pseudomonadota</taxon>
        <taxon>Betaproteobacteria</taxon>
        <taxon>Neisseriales</taxon>
        <taxon>Chitinibacteraceae</taxon>
        <taxon>Andreprevotia</taxon>
    </lineage>
</organism>
<proteinExistence type="predicted"/>
<reference evidence="1 2" key="1">
    <citation type="submission" date="2017-04" db="EMBL/GenBank/DDBJ databases">
        <authorList>
            <person name="Afonso C.L."/>
            <person name="Miller P.J."/>
            <person name="Scott M.A."/>
            <person name="Spackman E."/>
            <person name="Goraichik I."/>
            <person name="Dimitrov K.M."/>
            <person name="Suarez D.L."/>
            <person name="Swayne D.E."/>
        </authorList>
    </citation>
    <scope>NUCLEOTIDE SEQUENCE [LARGE SCALE GENOMIC DNA]</scope>
    <source>
        <strain evidence="1 2">DSM 23236</strain>
    </source>
</reference>
<accession>A0A1W1X8S4</accession>
<dbReference type="PROSITE" id="PS51257">
    <property type="entry name" value="PROKAR_LIPOPROTEIN"/>
    <property type="match status" value="1"/>
</dbReference>
<protein>
    <submittedName>
        <fullName evidence="1">Uncharacterized protein</fullName>
    </submittedName>
</protein>
<dbReference type="OrthoDB" id="2041367at2"/>
<dbReference type="InterPro" id="IPR046555">
    <property type="entry name" value="DUF6709"/>
</dbReference>
<dbReference type="AlphaFoldDB" id="A0A1W1X8S4"/>
<keyword evidence="2" id="KW-1185">Reference proteome</keyword>
<dbReference type="Proteomes" id="UP000192761">
    <property type="component" value="Unassembled WGS sequence"/>
</dbReference>